<sequence>MSKNRTNKMVIDMDNDDCEVKLVFDDDNTTQQVTDLSSSLVKKDHFQQQTQAESSGDKKNKNQRNNNMHFITENHFQQNRKLSDPLVKYSDDLDELQDGFSEILVDPNALQRRQRLTNINLMAKSDVGFKVINQEDDSNELVSNSSLGSSMINNSNSLIANSASNQKADKLSVNLEYYKIKVFDVNDFQKGPECCVCKSKFGLFSLRVHHCRFCSMSCCQHCSAKRINSHRSCDICFITIAIKTNSGHDNPYLNTFRKDVEFYSKYEKLAEEQNKILISQYENMINHCEYLSTKQWKMQQQVEQTQKEREDQIIEHGKQLRDILYDRIQKQQDIKNMKGILDSKISQLEEKKKLLYQLEQRLKRQREDNLMKLQALDTKQKKLNRLYEKQDELQQKHNLNQKLIERDDRSSSTLNPSLIYNHDHFNIFTNNTSNRSQSVYDTRDNTTFNTDLKGPTYEQQEFEQIQNIKNKRCYTLNSEQYDDFEPKTHNVAPKKEKKMNMCLNRYDYN</sequence>
<dbReference type="InterPro" id="IPR017455">
    <property type="entry name" value="Znf_FYVE-rel"/>
</dbReference>
<dbReference type="STRING" id="312017.I7LTF2"/>
<feature type="domain" description="FYVE-type" evidence="7">
    <location>
        <begin position="188"/>
        <end position="241"/>
    </location>
</feature>
<evidence type="ECO:0000313" key="8">
    <source>
        <dbReference type="EMBL" id="EAR85134.1"/>
    </source>
</evidence>
<evidence type="ECO:0000256" key="2">
    <source>
        <dbReference type="ARBA" id="ARBA00022771"/>
    </source>
</evidence>
<dbReference type="GeneID" id="7831096"/>
<name>I7LTF2_TETTS</name>
<dbReference type="EMBL" id="GG662587">
    <property type="protein sequence ID" value="EAR85134.1"/>
    <property type="molecule type" value="Genomic_DNA"/>
</dbReference>
<reference evidence="9" key="1">
    <citation type="journal article" date="2006" name="PLoS Biol.">
        <title>Macronuclear genome sequence of the ciliate Tetrahymena thermophila, a model eukaryote.</title>
        <authorList>
            <person name="Eisen J.A."/>
            <person name="Coyne R.S."/>
            <person name="Wu M."/>
            <person name="Wu D."/>
            <person name="Thiagarajan M."/>
            <person name="Wortman J.R."/>
            <person name="Badger J.H."/>
            <person name="Ren Q."/>
            <person name="Amedeo P."/>
            <person name="Jones K.M."/>
            <person name="Tallon L.J."/>
            <person name="Delcher A.L."/>
            <person name="Salzberg S.L."/>
            <person name="Silva J.C."/>
            <person name="Haas B.J."/>
            <person name="Majoros W.H."/>
            <person name="Farzad M."/>
            <person name="Carlton J.M."/>
            <person name="Smith R.K. Jr."/>
            <person name="Garg J."/>
            <person name="Pearlman R.E."/>
            <person name="Karrer K.M."/>
            <person name="Sun L."/>
            <person name="Manning G."/>
            <person name="Elde N.C."/>
            <person name="Turkewitz A.P."/>
            <person name="Asai D.J."/>
            <person name="Wilkes D.E."/>
            <person name="Wang Y."/>
            <person name="Cai H."/>
            <person name="Collins K."/>
            <person name="Stewart B.A."/>
            <person name="Lee S.R."/>
            <person name="Wilamowska K."/>
            <person name="Weinberg Z."/>
            <person name="Ruzzo W.L."/>
            <person name="Wloga D."/>
            <person name="Gaertig J."/>
            <person name="Frankel J."/>
            <person name="Tsao C.-C."/>
            <person name="Gorovsky M.A."/>
            <person name="Keeling P.J."/>
            <person name="Waller R.F."/>
            <person name="Patron N.J."/>
            <person name="Cherry J.M."/>
            <person name="Stover N.A."/>
            <person name="Krieger C.J."/>
            <person name="del Toro C."/>
            <person name="Ryder H.F."/>
            <person name="Williamson S.C."/>
            <person name="Barbeau R.A."/>
            <person name="Hamilton E.P."/>
            <person name="Orias E."/>
        </authorList>
    </citation>
    <scope>NUCLEOTIDE SEQUENCE [LARGE SCALE GENOMIC DNA]</scope>
    <source>
        <strain evidence="9">SB210</strain>
    </source>
</reference>
<evidence type="ECO:0000256" key="5">
    <source>
        <dbReference type="SAM" id="Coils"/>
    </source>
</evidence>
<evidence type="ECO:0000256" key="3">
    <source>
        <dbReference type="ARBA" id="ARBA00022833"/>
    </source>
</evidence>
<feature type="coiled-coil region" evidence="5">
    <location>
        <begin position="341"/>
        <end position="396"/>
    </location>
</feature>
<keyword evidence="3" id="KW-0862">Zinc</keyword>
<keyword evidence="5" id="KW-0175">Coiled coil</keyword>
<dbReference type="InParanoid" id="I7LTF2"/>
<dbReference type="PROSITE" id="PS50178">
    <property type="entry name" value="ZF_FYVE"/>
    <property type="match status" value="1"/>
</dbReference>
<dbReference type="InterPro" id="IPR011011">
    <property type="entry name" value="Znf_FYVE_PHD"/>
</dbReference>
<keyword evidence="1" id="KW-0479">Metal-binding</keyword>
<protein>
    <recommendedName>
        <fullName evidence="7">FYVE-type domain-containing protein</fullName>
    </recommendedName>
</protein>
<organism evidence="8 9">
    <name type="scientific">Tetrahymena thermophila (strain SB210)</name>
    <dbReference type="NCBI Taxonomy" id="312017"/>
    <lineage>
        <taxon>Eukaryota</taxon>
        <taxon>Sar</taxon>
        <taxon>Alveolata</taxon>
        <taxon>Ciliophora</taxon>
        <taxon>Intramacronucleata</taxon>
        <taxon>Oligohymenophorea</taxon>
        <taxon>Hymenostomatida</taxon>
        <taxon>Tetrahymenina</taxon>
        <taxon>Tetrahymenidae</taxon>
        <taxon>Tetrahymena</taxon>
    </lineage>
</organism>
<evidence type="ECO:0000256" key="1">
    <source>
        <dbReference type="ARBA" id="ARBA00022723"/>
    </source>
</evidence>
<proteinExistence type="predicted"/>
<gene>
    <name evidence="8" type="ORF">TTHERM_00485840</name>
</gene>
<evidence type="ECO:0000313" key="9">
    <source>
        <dbReference type="Proteomes" id="UP000009168"/>
    </source>
</evidence>
<evidence type="ECO:0000259" key="7">
    <source>
        <dbReference type="PROSITE" id="PS50178"/>
    </source>
</evidence>
<dbReference type="Proteomes" id="UP000009168">
    <property type="component" value="Unassembled WGS sequence"/>
</dbReference>
<dbReference type="InterPro" id="IPR013083">
    <property type="entry name" value="Znf_RING/FYVE/PHD"/>
</dbReference>
<keyword evidence="9" id="KW-1185">Reference proteome</keyword>
<dbReference type="CDD" id="cd00065">
    <property type="entry name" value="FYVE_like_SF"/>
    <property type="match status" value="1"/>
</dbReference>
<dbReference type="OMA" id="DICFITI"/>
<dbReference type="AlphaFoldDB" id="I7LTF2"/>
<accession>I7LTF2</accession>
<evidence type="ECO:0000256" key="4">
    <source>
        <dbReference type="PROSITE-ProRule" id="PRU00091"/>
    </source>
</evidence>
<dbReference type="GO" id="GO:0008270">
    <property type="term" value="F:zinc ion binding"/>
    <property type="evidence" value="ECO:0007669"/>
    <property type="project" value="UniProtKB-KW"/>
</dbReference>
<keyword evidence="2 4" id="KW-0863">Zinc-finger</keyword>
<dbReference type="SUPFAM" id="SSF57903">
    <property type="entry name" value="FYVE/PHD zinc finger"/>
    <property type="match status" value="1"/>
</dbReference>
<dbReference type="HOGENOM" id="CLU_535871_0_0_1"/>
<dbReference type="Gene3D" id="3.30.40.10">
    <property type="entry name" value="Zinc/RING finger domain, C3HC4 (zinc finger)"/>
    <property type="match status" value="1"/>
</dbReference>
<evidence type="ECO:0000256" key="6">
    <source>
        <dbReference type="SAM" id="MobiDB-lite"/>
    </source>
</evidence>
<dbReference type="RefSeq" id="XP_001032797.1">
    <property type="nucleotide sequence ID" value="XM_001032797.1"/>
</dbReference>
<dbReference type="KEGG" id="tet:TTHERM_00485840"/>
<feature type="region of interest" description="Disordered" evidence="6">
    <location>
        <begin position="36"/>
        <end position="64"/>
    </location>
</feature>